<dbReference type="Proteomes" id="UP000003240">
    <property type="component" value="Unassembled WGS sequence"/>
</dbReference>
<feature type="transmembrane region" description="Helical" evidence="7">
    <location>
        <begin position="12"/>
        <end position="33"/>
    </location>
</feature>
<feature type="transmembrane region" description="Helical" evidence="7">
    <location>
        <begin position="202"/>
        <end position="219"/>
    </location>
</feature>
<dbReference type="InterPro" id="IPR036721">
    <property type="entry name" value="RCK_C_sf"/>
</dbReference>
<feature type="transmembrane region" description="Helical" evidence="7">
    <location>
        <begin position="171"/>
        <end position="190"/>
    </location>
</feature>
<evidence type="ECO:0000256" key="5">
    <source>
        <dbReference type="ARBA" id="ARBA00022989"/>
    </source>
</evidence>
<dbReference type="InterPro" id="IPR006037">
    <property type="entry name" value="RCK_C"/>
</dbReference>
<dbReference type="SUPFAM" id="SSF116726">
    <property type="entry name" value="TrkA C-terminal domain-like"/>
    <property type="match status" value="2"/>
</dbReference>
<dbReference type="AlphaFoldDB" id="F7NIY1"/>
<reference evidence="9 10" key="1">
    <citation type="journal article" date="2011" name="EMBO J.">
        <title>Structural diversity of bacterial flagellar motors.</title>
        <authorList>
            <person name="Chen S."/>
            <person name="Beeby M."/>
            <person name="Murphy G.E."/>
            <person name="Leadbetter J.R."/>
            <person name="Hendrixson D.R."/>
            <person name="Briegel A."/>
            <person name="Li Z."/>
            <person name="Shi J."/>
            <person name="Tocheva E.I."/>
            <person name="Muller A."/>
            <person name="Dobro M.J."/>
            <person name="Jensen G.J."/>
        </authorList>
    </citation>
    <scope>NUCLEOTIDE SEQUENCE [LARGE SCALE GENOMIC DNA]</scope>
    <source>
        <strain evidence="9 10">DSM 6540</strain>
    </source>
</reference>
<comment type="subcellular location">
    <subcellularLocation>
        <location evidence="1">Membrane</location>
        <topology evidence="1">Multi-pass membrane protein</topology>
    </subcellularLocation>
</comment>
<feature type="domain" description="RCK C-terminal" evidence="8">
    <location>
        <begin position="553"/>
        <end position="638"/>
    </location>
</feature>
<feature type="transmembrane region" description="Helical" evidence="7">
    <location>
        <begin position="279"/>
        <end position="299"/>
    </location>
</feature>
<feature type="transmembrane region" description="Helical" evidence="7">
    <location>
        <begin position="39"/>
        <end position="56"/>
    </location>
</feature>
<accession>F7NIY1</accession>
<dbReference type="InterPro" id="IPR038770">
    <property type="entry name" value="Na+/solute_symporter_sf"/>
</dbReference>
<keyword evidence="4 7" id="KW-0812">Transmembrane</keyword>
<feature type="transmembrane region" description="Helical" evidence="7">
    <location>
        <begin position="254"/>
        <end position="273"/>
    </location>
</feature>
<dbReference type="STRING" id="1009370.ALO_10169"/>
<keyword evidence="10" id="KW-1185">Reference proteome</keyword>
<dbReference type="EMBL" id="AFGF01000081">
    <property type="protein sequence ID" value="EGO63978.1"/>
    <property type="molecule type" value="Genomic_DNA"/>
</dbReference>
<feature type="transmembrane region" description="Helical" evidence="7">
    <location>
        <begin position="99"/>
        <end position="119"/>
    </location>
</feature>
<evidence type="ECO:0000256" key="7">
    <source>
        <dbReference type="SAM" id="Phobius"/>
    </source>
</evidence>
<feature type="transmembrane region" description="Helical" evidence="7">
    <location>
        <begin position="311"/>
        <end position="332"/>
    </location>
</feature>
<dbReference type="GO" id="GO:0015297">
    <property type="term" value="F:antiporter activity"/>
    <property type="evidence" value="ECO:0007669"/>
    <property type="project" value="InterPro"/>
</dbReference>
<dbReference type="Gene3D" id="1.20.1530.20">
    <property type="match status" value="1"/>
</dbReference>
<dbReference type="Pfam" id="PF02080">
    <property type="entry name" value="TrkA_C"/>
    <property type="match status" value="2"/>
</dbReference>
<dbReference type="InterPro" id="IPR006153">
    <property type="entry name" value="Cation/H_exchanger_TM"/>
</dbReference>
<organism evidence="9 10">
    <name type="scientific">Acetonema longum DSM 6540</name>
    <dbReference type="NCBI Taxonomy" id="1009370"/>
    <lineage>
        <taxon>Bacteria</taxon>
        <taxon>Bacillati</taxon>
        <taxon>Bacillota</taxon>
        <taxon>Negativicutes</taxon>
        <taxon>Acetonemataceae</taxon>
        <taxon>Acetonema</taxon>
    </lineage>
</organism>
<dbReference type="eggNOG" id="COG0475">
    <property type="taxonomic scope" value="Bacteria"/>
</dbReference>
<evidence type="ECO:0000313" key="9">
    <source>
        <dbReference type="EMBL" id="EGO63978.1"/>
    </source>
</evidence>
<dbReference type="GO" id="GO:1902600">
    <property type="term" value="P:proton transmembrane transport"/>
    <property type="evidence" value="ECO:0007669"/>
    <property type="project" value="InterPro"/>
</dbReference>
<feature type="domain" description="RCK C-terminal" evidence="8">
    <location>
        <begin position="656"/>
        <end position="741"/>
    </location>
</feature>
<dbReference type="Gene3D" id="3.30.70.1450">
    <property type="entry name" value="Regulator of K+ conductance, C-terminal domain"/>
    <property type="match status" value="2"/>
</dbReference>
<keyword evidence="3" id="KW-0813">Transport</keyword>
<evidence type="ECO:0000256" key="1">
    <source>
        <dbReference type="ARBA" id="ARBA00004141"/>
    </source>
</evidence>
<evidence type="ECO:0000256" key="3">
    <source>
        <dbReference type="ARBA" id="ARBA00022448"/>
    </source>
</evidence>
<evidence type="ECO:0000313" key="10">
    <source>
        <dbReference type="Proteomes" id="UP000003240"/>
    </source>
</evidence>
<keyword evidence="5 7" id="KW-1133">Transmembrane helix</keyword>
<feature type="transmembrane region" description="Helical" evidence="7">
    <location>
        <begin position="476"/>
        <end position="495"/>
    </location>
</feature>
<feature type="transmembrane region" description="Helical" evidence="7">
    <location>
        <begin position="63"/>
        <end position="87"/>
    </location>
</feature>
<feature type="transmembrane region" description="Helical" evidence="7">
    <location>
        <begin position="131"/>
        <end position="159"/>
    </location>
</feature>
<dbReference type="PROSITE" id="PS51202">
    <property type="entry name" value="RCK_C"/>
    <property type="match status" value="2"/>
</dbReference>
<feature type="transmembrane region" description="Helical" evidence="7">
    <location>
        <begin position="408"/>
        <end position="430"/>
    </location>
</feature>
<dbReference type="GO" id="GO:0008324">
    <property type="term" value="F:monoatomic cation transmembrane transporter activity"/>
    <property type="evidence" value="ECO:0007669"/>
    <property type="project" value="InterPro"/>
</dbReference>
<evidence type="ECO:0000256" key="4">
    <source>
        <dbReference type="ARBA" id="ARBA00022692"/>
    </source>
</evidence>
<dbReference type="PANTHER" id="PTHR42751">
    <property type="entry name" value="SODIUM/HYDROGEN EXCHANGER FAMILY/TRKA DOMAIN PROTEIN"/>
    <property type="match status" value="1"/>
</dbReference>
<dbReference type="PANTHER" id="PTHR42751:SF3">
    <property type="entry name" value="SODIUM_GLUTAMATE SYMPORTER"/>
    <property type="match status" value="1"/>
</dbReference>
<feature type="transmembrane region" description="Helical" evidence="7">
    <location>
        <begin position="501"/>
        <end position="522"/>
    </location>
</feature>
<evidence type="ECO:0000259" key="8">
    <source>
        <dbReference type="PROSITE" id="PS51202"/>
    </source>
</evidence>
<dbReference type="Pfam" id="PF00999">
    <property type="entry name" value="Na_H_Exchanger"/>
    <property type="match status" value="1"/>
</dbReference>
<name>F7NIY1_9FIRM</name>
<dbReference type="GO" id="GO:0016020">
    <property type="term" value="C:membrane"/>
    <property type="evidence" value="ECO:0007669"/>
    <property type="project" value="UniProtKB-SubCell"/>
</dbReference>
<protein>
    <submittedName>
        <fullName evidence="9">Putative Na+/H+ anitporter</fullName>
    </submittedName>
</protein>
<gene>
    <name evidence="9" type="ORF">ALO_10169</name>
</gene>
<evidence type="ECO:0000256" key="6">
    <source>
        <dbReference type="ARBA" id="ARBA00023136"/>
    </source>
</evidence>
<feature type="transmembrane region" description="Helical" evidence="7">
    <location>
        <begin position="436"/>
        <end position="455"/>
    </location>
</feature>
<sequence>MTLLFKKLRQPLVLGYIIAGFIVGPYSGWFPAVTDTVNIHTWSEIGIIILMFSLGLEFNLHKLASVGGTAIITAITEVVSMLAVGYGCGQLMGWNKMDSIFLGGMLSMSSTTIIIKAFEDFNMKGKKFTELVFGTLVIEDIAGIFMMVILSTIAVSQGISGGELAASLVKMVFYLALWLLLGIYWLPTLLQKTQNLMNDETLLVVSLGLCFGMVLLATHLGFSSALGAFLAGSLLAGTIHMEEIEHVSKPVKDLFGAVFFISVGMMVNPALIMEYAGPIVIITITTIVGKAIFSTLGVLGSGQPLQTSILCGFSLAQIGEFSFIIASLGISLGVISEYIYPIVVSVSVITTFTTPFVIRSAEGAYAFVNKHLPAKFSDYLNRHTSEDRSEAEKDSDWNAFVKKFFSRLTLYAVIMLGIILGGTSFVRPFLNAYMDSTIAAILTVLAILIVMAPFLRQGLFQKNEFFIPLWFKNRTNRLPLLVLLSLRFAIMVFLVALPIRILFHFAAFYILLAAAAMIFFIARSEWLITPYLQIEARFLTNFNERKLNERKDAGLEHNWLDERIYVSSVTLNRESSVINKRLLDLSITKRFDMKIIKIIRNDKHINIPAGTEKLLPGDIIFIAGTLDGLNNTDVVSDFDLTKKAAGEFATLHDFINHQEHYAEADQLLSFAITVEKGSALAGVRIKDSKIKSEWGSLLLGLERDLYPIIFPNINMRLQENDLLWILGSQKMAGKLAKMDLL</sequence>
<comment type="similarity">
    <text evidence="2">Belongs to the monovalent cation:proton antiporter 2 (CPA2) transporter (TC 2.A.37) family.</text>
</comment>
<proteinExistence type="inferred from homology"/>
<feature type="transmembrane region" description="Helical" evidence="7">
    <location>
        <begin position="338"/>
        <end position="358"/>
    </location>
</feature>
<keyword evidence="6 7" id="KW-0472">Membrane</keyword>
<comment type="caution">
    <text evidence="9">The sequence shown here is derived from an EMBL/GenBank/DDBJ whole genome shotgun (WGS) entry which is preliminary data.</text>
</comment>
<dbReference type="GO" id="GO:0006813">
    <property type="term" value="P:potassium ion transport"/>
    <property type="evidence" value="ECO:0007669"/>
    <property type="project" value="InterPro"/>
</dbReference>
<evidence type="ECO:0000256" key="2">
    <source>
        <dbReference type="ARBA" id="ARBA00005551"/>
    </source>
</evidence>